<proteinExistence type="predicted"/>
<protein>
    <submittedName>
        <fullName evidence="1">Uncharacterized protein</fullName>
    </submittedName>
</protein>
<evidence type="ECO:0000313" key="1">
    <source>
        <dbReference type="EMBL" id="MDI6449228.1"/>
    </source>
</evidence>
<dbReference type="Proteomes" id="UP001431776">
    <property type="component" value="Unassembled WGS sequence"/>
</dbReference>
<name>A0AAW6TUD8_9BACT</name>
<dbReference type="EMBL" id="JASCXX010000009">
    <property type="protein sequence ID" value="MDI6449228.1"/>
    <property type="molecule type" value="Genomic_DNA"/>
</dbReference>
<sequence length="346" mass="38345">MKTYMANKPKLGKISIVVFLTVLIWVWSDLAQDERMSLSGFVTMTVARPSDPTVWVSFEGPDSSLQPSVTIRAIDLKGPASRVTEVDRLRKKGELALDLFVSPEEEGWTDVGSRTFNVLNFLKESAEIKQLGLTVENCEPRTLTVEVHRLVERPLPVECIDENGAPLRAEIEPPTVDAFVPDGVVAARVRLSARERIQAAASAIQKTPYVELVPGQQRDVSARVSVSLPPEEVALAEHPVQAVLGFCFSPNLQGMYRVRLENEAELATVLVRATTEAWQAYERQSFHIFLHVLDADRQASGVITRPVAFNFPHEYVRNGQIEGTSPPPARFVLELVPQETVEPSGL</sequence>
<keyword evidence="2" id="KW-1185">Reference proteome</keyword>
<gene>
    <name evidence="1" type="ORF">QJ522_09255</name>
</gene>
<comment type="caution">
    <text evidence="1">The sequence shown here is derived from an EMBL/GenBank/DDBJ whole genome shotgun (WGS) entry which is preliminary data.</text>
</comment>
<organism evidence="1 2">
    <name type="scientific">Anaerobaca lacustris</name>
    <dbReference type="NCBI Taxonomy" id="3044600"/>
    <lineage>
        <taxon>Bacteria</taxon>
        <taxon>Pseudomonadati</taxon>
        <taxon>Planctomycetota</taxon>
        <taxon>Phycisphaerae</taxon>
        <taxon>Sedimentisphaerales</taxon>
        <taxon>Anaerobacaceae</taxon>
        <taxon>Anaerobaca</taxon>
    </lineage>
</organism>
<dbReference type="RefSeq" id="WP_349244635.1">
    <property type="nucleotide sequence ID" value="NZ_JASCXX010000009.1"/>
</dbReference>
<dbReference type="AlphaFoldDB" id="A0AAW6TUD8"/>
<accession>A0AAW6TUD8</accession>
<reference evidence="1" key="1">
    <citation type="submission" date="2023-05" db="EMBL/GenBank/DDBJ databases">
        <title>Anaerotaeda fermentans gen. nov., sp. nov., a novel anaerobic planctomycete of the new family within the order Sedimentisphaerales isolated from Taman Peninsula, Russia.</title>
        <authorList>
            <person name="Khomyakova M.A."/>
            <person name="Merkel A.Y."/>
            <person name="Slobodkin A.I."/>
        </authorList>
    </citation>
    <scope>NUCLEOTIDE SEQUENCE</scope>
    <source>
        <strain evidence="1">M17dextr</strain>
    </source>
</reference>
<evidence type="ECO:0000313" key="2">
    <source>
        <dbReference type="Proteomes" id="UP001431776"/>
    </source>
</evidence>